<name>A0A5A7TUW5_CUCMM</name>
<evidence type="ECO:0000313" key="3">
    <source>
        <dbReference type="Proteomes" id="UP000321393"/>
    </source>
</evidence>
<protein>
    <submittedName>
        <fullName evidence="1">Uncharacterized protein</fullName>
    </submittedName>
</protein>
<organism evidence="1 3">
    <name type="scientific">Cucumis melo var. makuwa</name>
    <name type="common">Oriental melon</name>
    <dbReference type="NCBI Taxonomy" id="1194695"/>
    <lineage>
        <taxon>Eukaryota</taxon>
        <taxon>Viridiplantae</taxon>
        <taxon>Streptophyta</taxon>
        <taxon>Embryophyta</taxon>
        <taxon>Tracheophyta</taxon>
        <taxon>Spermatophyta</taxon>
        <taxon>Magnoliopsida</taxon>
        <taxon>eudicotyledons</taxon>
        <taxon>Gunneridae</taxon>
        <taxon>Pentapetalae</taxon>
        <taxon>rosids</taxon>
        <taxon>fabids</taxon>
        <taxon>Cucurbitales</taxon>
        <taxon>Cucurbitaceae</taxon>
        <taxon>Benincaseae</taxon>
        <taxon>Cucumis</taxon>
    </lineage>
</organism>
<dbReference type="OrthoDB" id="1930729at2759"/>
<sequence>MGQDVQLNLNMIKPLDCDGYIWAILMNMNGVELDKDDLNIQFKSDKDVVKISLFYFIELAMMGGRGDNTWSGPY</sequence>
<dbReference type="AlphaFoldDB" id="A0A5A7TUW5"/>
<proteinExistence type="predicted"/>
<dbReference type="Proteomes" id="UP000321393">
    <property type="component" value="Unassembled WGS sequence"/>
</dbReference>
<gene>
    <name evidence="2" type="ORF">E5676_scaffold280G00360</name>
    <name evidence="1" type="ORF">E6C27_scaffold243G001380</name>
</gene>
<dbReference type="EMBL" id="SSTD01015500">
    <property type="protein sequence ID" value="TYK02628.1"/>
    <property type="molecule type" value="Genomic_DNA"/>
</dbReference>
<evidence type="ECO:0000313" key="1">
    <source>
        <dbReference type="EMBL" id="KAA0045627.1"/>
    </source>
</evidence>
<reference evidence="3 4" key="1">
    <citation type="submission" date="2019-08" db="EMBL/GenBank/DDBJ databases">
        <title>Draft genome sequences of two oriental melons (Cucumis melo L. var makuwa).</title>
        <authorList>
            <person name="Kwon S.-Y."/>
        </authorList>
    </citation>
    <scope>NUCLEOTIDE SEQUENCE [LARGE SCALE GENOMIC DNA]</scope>
    <source>
        <strain evidence="4">cv. Chang Bougi</strain>
        <strain evidence="3">cv. SW 3</strain>
        <tissue evidence="1">Leaf</tissue>
    </source>
</reference>
<comment type="caution">
    <text evidence="1">The sequence shown here is derived from an EMBL/GenBank/DDBJ whole genome shotgun (WGS) entry which is preliminary data.</text>
</comment>
<accession>A0A5A7TUW5</accession>
<evidence type="ECO:0000313" key="4">
    <source>
        <dbReference type="Proteomes" id="UP000321947"/>
    </source>
</evidence>
<dbReference type="EMBL" id="SSTE01014401">
    <property type="protein sequence ID" value="KAA0045627.1"/>
    <property type="molecule type" value="Genomic_DNA"/>
</dbReference>
<dbReference type="Proteomes" id="UP000321947">
    <property type="component" value="Unassembled WGS sequence"/>
</dbReference>
<evidence type="ECO:0000313" key="2">
    <source>
        <dbReference type="EMBL" id="TYK02628.1"/>
    </source>
</evidence>